<dbReference type="RefSeq" id="WP_258569117.1">
    <property type="nucleotide sequence ID" value="NZ_JAKUDN010000001.1"/>
</dbReference>
<organism evidence="1 2">
    <name type="scientific">Candidatus Synchoanobacter obligatus</name>
    <dbReference type="NCBI Taxonomy" id="2919597"/>
    <lineage>
        <taxon>Bacteria</taxon>
        <taxon>Pseudomonadati</taxon>
        <taxon>Pseudomonadota</taxon>
        <taxon>Gammaproteobacteria</taxon>
        <taxon>Candidatus Comchoanobacterales</taxon>
        <taxon>Candidatus Comchoanobacteraceae</taxon>
        <taxon>Candidatus Synchoanobacter</taxon>
    </lineage>
</organism>
<evidence type="ECO:0000313" key="2">
    <source>
        <dbReference type="Proteomes" id="UP001320768"/>
    </source>
</evidence>
<name>A0ABT1L4A8_9GAMM</name>
<gene>
    <name evidence="1" type="ORF">MKS91_01735</name>
</gene>
<comment type="caution">
    <text evidence="1">The sequence shown here is derived from an EMBL/GenBank/DDBJ whole genome shotgun (WGS) entry which is preliminary data.</text>
</comment>
<protein>
    <recommendedName>
        <fullName evidence="3">Outer membrane protein beta-barrel domain-containing protein</fullName>
    </recommendedName>
</protein>
<evidence type="ECO:0000313" key="1">
    <source>
        <dbReference type="EMBL" id="MCP8352012.1"/>
    </source>
</evidence>
<dbReference type="Proteomes" id="UP001320768">
    <property type="component" value="Unassembled WGS sequence"/>
</dbReference>
<dbReference type="EMBL" id="JAKUDN010000001">
    <property type="protein sequence ID" value="MCP8352012.1"/>
    <property type="molecule type" value="Genomic_DNA"/>
</dbReference>
<reference evidence="1 2" key="1">
    <citation type="journal article" date="2022" name="Nat. Microbiol.">
        <title>The microbiome of a bacterivorous marine choanoflagellate contains a resource-demanding obligate bacterial associate.</title>
        <authorList>
            <person name="Needham D.M."/>
            <person name="Poirier C."/>
            <person name="Bachy C."/>
            <person name="George E.E."/>
            <person name="Wilken S."/>
            <person name="Yung C.C.M."/>
            <person name="Limardo A.J."/>
            <person name="Morando M."/>
            <person name="Sudek L."/>
            <person name="Malmstrom R.R."/>
            <person name="Keeling P.J."/>
            <person name="Santoro A.E."/>
            <person name="Worden A.Z."/>
        </authorList>
    </citation>
    <scope>NUCLEOTIDE SEQUENCE [LARGE SCALE GENOMIC DNA]</scope>
    <source>
        <strain evidence="1 2">Comchoano-2</strain>
    </source>
</reference>
<sequence length="252" mass="27242">MLSTKSLGITTIVISSFFTQAITISANIAGGTEHVTLEHRVAFKPRYTTETAKYATIYGKILPNHSQHVASADVRGEYQYSDNMGFYGAIGAVMPVESEHTISQGSFQIQHHVRPTLQVGGYYKIQSGSYIEAGANLSRLPFDLKTTQSGGVFPSFDIETNDLASYTLNANIGLSLPISESLLTTLSFGYGLGFQDTALPVASDISINNVTLLVEPTDTTNPKLGNLMSGKTALTLNRISIGVRYNITDIYN</sequence>
<evidence type="ECO:0008006" key="3">
    <source>
        <dbReference type="Google" id="ProtNLM"/>
    </source>
</evidence>
<keyword evidence="2" id="KW-1185">Reference proteome</keyword>
<proteinExistence type="predicted"/>
<accession>A0ABT1L4A8</accession>